<reference evidence="2" key="1">
    <citation type="submission" date="2016-10" db="EMBL/GenBank/DDBJ databases">
        <authorList>
            <person name="Varghese N."/>
            <person name="Submissions S."/>
        </authorList>
    </citation>
    <scope>NUCLEOTIDE SEQUENCE [LARGE SCALE GENOMIC DNA]</scope>
    <source>
        <strain evidence="2">CGMCC 1.6489</strain>
    </source>
</reference>
<dbReference type="EMBL" id="FOHZ01000032">
    <property type="protein sequence ID" value="SET85838.1"/>
    <property type="molecule type" value="Genomic_DNA"/>
</dbReference>
<evidence type="ECO:0000313" key="1">
    <source>
        <dbReference type="EMBL" id="SET85838.1"/>
    </source>
</evidence>
<organism evidence="1 2">
    <name type="scientific">Marinobacter segnicrescens</name>
    <dbReference type="NCBI Taxonomy" id="430453"/>
    <lineage>
        <taxon>Bacteria</taxon>
        <taxon>Pseudomonadati</taxon>
        <taxon>Pseudomonadota</taxon>
        <taxon>Gammaproteobacteria</taxon>
        <taxon>Pseudomonadales</taxon>
        <taxon>Marinobacteraceae</taxon>
        <taxon>Marinobacter</taxon>
    </lineage>
</organism>
<dbReference type="STRING" id="430453.SAMN04487962_1329"/>
<protein>
    <submittedName>
        <fullName evidence="1">Uncharacterized protein</fullName>
    </submittedName>
</protein>
<gene>
    <name evidence="1" type="ORF">SAMN04487962_1329</name>
</gene>
<evidence type="ECO:0000313" key="2">
    <source>
        <dbReference type="Proteomes" id="UP000198762"/>
    </source>
</evidence>
<sequence length="105" mass="12050">MTHPANTCTLHCSGSRQDLLRVGGDTEITASEPETALRNMGYRVERRRLHHWVLTTGEPLPELHFYSKAELSRFLMDRAAQYLTHTDRSLHHADVTLLPGRCLRQ</sequence>
<dbReference type="AlphaFoldDB" id="A0A1I0HRP7"/>
<proteinExistence type="predicted"/>
<dbReference type="Proteomes" id="UP000198762">
    <property type="component" value="Unassembled WGS sequence"/>
</dbReference>
<keyword evidence="2" id="KW-1185">Reference proteome</keyword>
<accession>A0A1I0HRP7</accession>
<dbReference type="OrthoDB" id="6372240at2"/>
<dbReference type="RefSeq" id="WP_143066645.1">
    <property type="nucleotide sequence ID" value="NZ_FOHZ01000032.1"/>
</dbReference>
<name>A0A1I0HRP7_9GAMM</name>